<dbReference type="SUPFAM" id="SSF46689">
    <property type="entry name" value="Homeodomain-like"/>
    <property type="match status" value="1"/>
</dbReference>
<dbReference type="PRINTS" id="PR00455">
    <property type="entry name" value="HTHTETR"/>
</dbReference>
<feature type="domain" description="HTH tetR-type" evidence="5">
    <location>
        <begin position="28"/>
        <end position="88"/>
    </location>
</feature>
<dbReference type="InterPro" id="IPR036271">
    <property type="entry name" value="Tet_transcr_reg_TetR-rel_C_sf"/>
</dbReference>
<dbReference type="PANTHER" id="PTHR43479:SF20">
    <property type="entry name" value="HTH TETR-TYPE DOMAIN-CONTAINING PROTEIN"/>
    <property type="match status" value="1"/>
</dbReference>
<dbReference type="Pfam" id="PF13305">
    <property type="entry name" value="TetR_C_33"/>
    <property type="match status" value="1"/>
</dbReference>
<keyword evidence="3" id="KW-0804">Transcription</keyword>
<dbReference type="InterPro" id="IPR025996">
    <property type="entry name" value="MT1864/Rv1816-like_C"/>
</dbReference>
<evidence type="ECO:0000256" key="2">
    <source>
        <dbReference type="ARBA" id="ARBA00023125"/>
    </source>
</evidence>
<evidence type="ECO:0000313" key="7">
    <source>
        <dbReference type="Proteomes" id="UP000010116"/>
    </source>
</evidence>
<gene>
    <name evidence="6" type="ORF">NT02SARS_0127</name>
</gene>
<feature type="DNA-binding region" description="H-T-H motif" evidence="4">
    <location>
        <begin position="51"/>
        <end position="70"/>
    </location>
</feature>
<keyword evidence="2 4" id="KW-0238">DNA-binding</keyword>
<reference evidence="6 7" key="1">
    <citation type="journal article" date="2012" name="ISME J.">
        <title>Genomic insights to SAR86, an abundant and uncultivated marine bacterial lineage.</title>
        <authorList>
            <person name="Dupont C.L."/>
            <person name="Rusch D.B."/>
            <person name="Yooseph S."/>
            <person name="Lombardo M.J."/>
            <person name="Richter R.A."/>
            <person name="Valas R."/>
            <person name="Novotny M."/>
            <person name="Yee-Greenbaum J."/>
            <person name="Selengut J.D."/>
            <person name="Haft D.H."/>
            <person name="Halpern A.L."/>
            <person name="Lasken R.S."/>
            <person name="Nealson K."/>
            <person name="Friedman R."/>
            <person name="Venter J.C."/>
        </authorList>
    </citation>
    <scope>NUCLEOTIDE SEQUENCE [LARGE SCALE GENOMIC DNA]</scope>
</reference>
<dbReference type="Gene3D" id="1.10.357.10">
    <property type="entry name" value="Tetracycline Repressor, domain 2"/>
    <property type="match status" value="1"/>
</dbReference>
<dbReference type="AlphaFoldDB" id="J4X2M2"/>
<dbReference type="PANTHER" id="PTHR43479">
    <property type="entry name" value="ACREF/ENVCD OPERON REPRESSOR-RELATED"/>
    <property type="match status" value="1"/>
</dbReference>
<sequence>MFAALTYYDNVSTVNISNDFLMKNYHHGNLKEELTACAVKICESEGYANLSIRKLAKESNVSQTAPYRHFKTKESLYASVAMEGFKKLSLATNIDTSKKVTKKELVEKGVNYINFGLEHANTYDLMFGTAVGDFSNYPDLLDCANDTYENMRLSFSKLSNDPEEVIAYKCITLWSMLHGLVGILRKVAIVDQLDPEQTLGPISSATIIGGNLDFHLDKVLTGIIQS</sequence>
<evidence type="ECO:0000313" key="6">
    <source>
        <dbReference type="EMBL" id="EJP73540.1"/>
    </source>
</evidence>
<name>J4X2M2_9GAMM</name>
<dbReference type="EMBL" id="JH611165">
    <property type="protein sequence ID" value="EJP73540.1"/>
    <property type="molecule type" value="Genomic_DNA"/>
</dbReference>
<evidence type="ECO:0000259" key="5">
    <source>
        <dbReference type="PROSITE" id="PS50977"/>
    </source>
</evidence>
<dbReference type="InterPro" id="IPR050624">
    <property type="entry name" value="HTH-type_Tx_Regulator"/>
</dbReference>
<keyword evidence="1" id="KW-0805">Transcription regulation</keyword>
<dbReference type="GO" id="GO:0003677">
    <property type="term" value="F:DNA binding"/>
    <property type="evidence" value="ECO:0007669"/>
    <property type="project" value="UniProtKB-UniRule"/>
</dbReference>
<dbReference type="Proteomes" id="UP000010116">
    <property type="component" value="Unassembled WGS sequence"/>
</dbReference>
<dbReference type="PROSITE" id="PS50977">
    <property type="entry name" value="HTH_TETR_2"/>
    <property type="match status" value="1"/>
</dbReference>
<dbReference type="SUPFAM" id="SSF48498">
    <property type="entry name" value="Tetracyclin repressor-like, C-terminal domain"/>
    <property type="match status" value="1"/>
</dbReference>
<protein>
    <submittedName>
        <fullName evidence="6">Transcriptional regulator, TetR family</fullName>
    </submittedName>
</protein>
<evidence type="ECO:0000256" key="1">
    <source>
        <dbReference type="ARBA" id="ARBA00023015"/>
    </source>
</evidence>
<dbReference type="HOGENOM" id="CLU_069356_40_0_6"/>
<organism evidence="6 7">
    <name type="scientific">SAR86 cluster bacterium SAR86B</name>
    <dbReference type="NCBI Taxonomy" id="1123867"/>
    <lineage>
        <taxon>Bacteria</taxon>
        <taxon>Pseudomonadati</taxon>
        <taxon>Pseudomonadota</taxon>
        <taxon>Gammaproteobacteria</taxon>
        <taxon>SAR86 cluster</taxon>
    </lineage>
</organism>
<evidence type="ECO:0000256" key="4">
    <source>
        <dbReference type="PROSITE-ProRule" id="PRU00335"/>
    </source>
</evidence>
<proteinExistence type="predicted"/>
<dbReference type="InterPro" id="IPR001647">
    <property type="entry name" value="HTH_TetR"/>
</dbReference>
<evidence type="ECO:0000256" key="3">
    <source>
        <dbReference type="ARBA" id="ARBA00023163"/>
    </source>
</evidence>
<dbReference type="InterPro" id="IPR009057">
    <property type="entry name" value="Homeodomain-like_sf"/>
</dbReference>
<dbReference type="Pfam" id="PF00440">
    <property type="entry name" value="TetR_N"/>
    <property type="match status" value="1"/>
</dbReference>
<accession>J4X2M2</accession>